<evidence type="ECO:0000259" key="16">
    <source>
        <dbReference type="PROSITE" id="PS50109"/>
    </source>
</evidence>
<organism evidence="18 19">
    <name type="scientific">Granulicella mallensis (strain ATCC BAA-1857 / DSM 23137 / MP5ACTX8)</name>
    <dbReference type="NCBI Taxonomy" id="682795"/>
    <lineage>
        <taxon>Bacteria</taxon>
        <taxon>Pseudomonadati</taxon>
        <taxon>Acidobacteriota</taxon>
        <taxon>Terriglobia</taxon>
        <taxon>Terriglobales</taxon>
        <taxon>Acidobacteriaceae</taxon>
        <taxon>Granulicella</taxon>
    </lineage>
</organism>
<dbReference type="InterPro" id="IPR005467">
    <property type="entry name" value="His_kinase_dom"/>
</dbReference>
<dbReference type="Proteomes" id="UP000007113">
    <property type="component" value="Chromosome"/>
</dbReference>
<dbReference type="SMART" id="SM00387">
    <property type="entry name" value="HATPase_c"/>
    <property type="match status" value="1"/>
</dbReference>
<dbReference type="PROSITE" id="PS50885">
    <property type="entry name" value="HAMP"/>
    <property type="match status" value="1"/>
</dbReference>
<dbReference type="Gene3D" id="3.30.565.10">
    <property type="entry name" value="Histidine kinase-like ATPase, C-terminal domain"/>
    <property type="match status" value="1"/>
</dbReference>
<keyword evidence="11" id="KW-0067">ATP-binding</keyword>
<dbReference type="KEGG" id="gma:AciX8_1517"/>
<name>G8P1N3_GRAMM</name>
<keyword evidence="6" id="KW-0597">Phosphoprotein</keyword>
<feature type="domain" description="Histidine kinase" evidence="16">
    <location>
        <begin position="241"/>
        <end position="442"/>
    </location>
</feature>
<evidence type="ECO:0000256" key="3">
    <source>
        <dbReference type="ARBA" id="ARBA00012438"/>
    </source>
</evidence>
<reference evidence="18 19" key="1">
    <citation type="submission" date="2011-11" db="EMBL/GenBank/DDBJ databases">
        <title>Complete sequence of Granulicella mallensis MP5ACTX8.</title>
        <authorList>
            <consortium name="US DOE Joint Genome Institute"/>
            <person name="Lucas S."/>
            <person name="Copeland A."/>
            <person name="Lapidus A."/>
            <person name="Cheng J.-F."/>
            <person name="Goodwin L."/>
            <person name="Pitluck S."/>
            <person name="Peters L."/>
            <person name="Lu M."/>
            <person name="Detter J.C."/>
            <person name="Han C."/>
            <person name="Tapia R."/>
            <person name="Land M."/>
            <person name="Hauser L."/>
            <person name="Kyrpides N."/>
            <person name="Ivanova N."/>
            <person name="Mikhailova N."/>
            <person name="Pagani I."/>
            <person name="Rawat S."/>
            <person name="Mannisto M."/>
            <person name="Haggblom M."/>
            <person name="Woyke T."/>
        </authorList>
    </citation>
    <scope>NUCLEOTIDE SEQUENCE [LARGE SCALE GENOMIC DNA]</scope>
    <source>
        <strain evidence="19">ATCC BAA-1857 / DSM 23137 / MP5ACTX8</strain>
    </source>
</reference>
<keyword evidence="9" id="KW-0547">Nucleotide-binding</keyword>
<dbReference type="HOGENOM" id="CLU_000445_89_27_0"/>
<evidence type="ECO:0000313" key="19">
    <source>
        <dbReference type="Proteomes" id="UP000007113"/>
    </source>
</evidence>
<evidence type="ECO:0000256" key="10">
    <source>
        <dbReference type="ARBA" id="ARBA00022777"/>
    </source>
</evidence>
<dbReference type="PRINTS" id="PR00344">
    <property type="entry name" value="BCTRLSENSOR"/>
</dbReference>
<dbReference type="eggNOG" id="COG2205">
    <property type="taxonomic scope" value="Bacteria"/>
</dbReference>
<keyword evidence="12 15" id="KW-1133">Transmembrane helix</keyword>
<dbReference type="InterPro" id="IPR003660">
    <property type="entry name" value="HAMP_dom"/>
</dbReference>
<dbReference type="InterPro" id="IPR004358">
    <property type="entry name" value="Sig_transdc_His_kin-like_C"/>
</dbReference>
<dbReference type="PANTHER" id="PTHR44936">
    <property type="entry name" value="SENSOR PROTEIN CREC"/>
    <property type="match status" value="1"/>
</dbReference>
<comment type="catalytic activity">
    <reaction evidence="1">
        <text>ATP + protein L-histidine = ADP + protein N-phospho-L-histidine.</text>
        <dbReference type="EC" id="2.7.13.3"/>
    </reaction>
</comment>
<evidence type="ECO:0000256" key="8">
    <source>
        <dbReference type="ARBA" id="ARBA00022692"/>
    </source>
</evidence>
<evidence type="ECO:0000256" key="4">
    <source>
        <dbReference type="ARBA" id="ARBA00022475"/>
    </source>
</evidence>
<dbReference type="CDD" id="cd00082">
    <property type="entry name" value="HisKA"/>
    <property type="match status" value="1"/>
</dbReference>
<evidence type="ECO:0000256" key="14">
    <source>
        <dbReference type="ARBA" id="ARBA00023136"/>
    </source>
</evidence>
<sequence length="447" mass="49311">MTAVSSWRRLLPWAHTLGSRLFLIFFIGLTTAYALSFCALFLERYITAKTMMLGNLKTDVATSIAILDQLPANQRQDWIPRLNRKTYQYVLSPGLVGSPETGSPGTEIAATLQEAVGRRSTVHVESIPGDDKRLQAHLRLSDGAPLTIDIHPSLMPIAEWLPYVLTAQLLLLSLCSWFAVRLAIRPLVHLADAANALDPNKAAPRLQETGPTEVVYAANAFNSMRDRIDHYLKERVQILAAISHDLQTPITRMKLRVEMADEIPEREKLLQDLTEIERLVHEGIAYARSAHGNTEAPSRIDIGSFIESLVFDYQDTGKAVTLSSKINATMVTRPHALRRTLTNLIDNALKFGSSAEVRVEKTNSEAITISVLDRGPGIPEDQLETVLQPFFRLDQSRNRDTGGAGLGLAIAHQLSLAISGTLTLRNRDDGGLVAEITTLLKDAAIPY</sequence>
<dbReference type="GO" id="GO:0005886">
    <property type="term" value="C:plasma membrane"/>
    <property type="evidence" value="ECO:0007669"/>
    <property type="project" value="UniProtKB-SubCell"/>
</dbReference>
<keyword evidence="14 15" id="KW-0472">Membrane</keyword>
<dbReference type="RefSeq" id="WP_014264737.1">
    <property type="nucleotide sequence ID" value="NC_016631.1"/>
</dbReference>
<evidence type="ECO:0000256" key="1">
    <source>
        <dbReference type="ARBA" id="ARBA00000085"/>
    </source>
</evidence>
<dbReference type="AlphaFoldDB" id="G8P1N3"/>
<evidence type="ECO:0000256" key="13">
    <source>
        <dbReference type="ARBA" id="ARBA00023012"/>
    </source>
</evidence>
<evidence type="ECO:0000256" key="9">
    <source>
        <dbReference type="ARBA" id="ARBA00022741"/>
    </source>
</evidence>
<keyword evidence="8 15" id="KW-0812">Transmembrane</keyword>
<evidence type="ECO:0000259" key="17">
    <source>
        <dbReference type="PROSITE" id="PS50885"/>
    </source>
</evidence>
<keyword evidence="7" id="KW-0808">Transferase</keyword>
<proteinExistence type="predicted"/>
<keyword evidence="4" id="KW-1003">Cell membrane</keyword>
<dbReference type="InterPro" id="IPR036890">
    <property type="entry name" value="HATPase_C_sf"/>
</dbReference>
<dbReference type="EC" id="2.7.13.3" evidence="3"/>
<evidence type="ECO:0000256" key="6">
    <source>
        <dbReference type="ARBA" id="ARBA00022553"/>
    </source>
</evidence>
<keyword evidence="5" id="KW-0997">Cell inner membrane</keyword>
<dbReference type="SUPFAM" id="SSF47384">
    <property type="entry name" value="Homodimeric domain of signal transducing histidine kinase"/>
    <property type="match status" value="1"/>
</dbReference>
<dbReference type="SUPFAM" id="SSF55874">
    <property type="entry name" value="ATPase domain of HSP90 chaperone/DNA topoisomerase II/histidine kinase"/>
    <property type="match status" value="1"/>
</dbReference>
<dbReference type="InterPro" id="IPR036097">
    <property type="entry name" value="HisK_dim/P_sf"/>
</dbReference>
<accession>G8P1N3</accession>
<evidence type="ECO:0000256" key="15">
    <source>
        <dbReference type="SAM" id="Phobius"/>
    </source>
</evidence>
<gene>
    <name evidence="18" type="ordered locus">AciX8_1517</name>
</gene>
<dbReference type="PANTHER" id="PTHR44936:SF5">
    <property type="entry name" value="SENSOR HISTIDINE KINASE ENVZ"/>
    <property type="match status" value="1"/>
</dbReference>
<protein>
    <recommendedName>
        <fullName evidence="3">histidine kinase</fullName>
        <ecNumber evidence="3">2.7.13.3</ecNumber>
    </recommendedName>
</protein>
<dbReference type="InterPro" id="IPR050980">
    <property type="entry name" value="2C_sensor_his_kinase"/>
</dbReference>
<dbReference type="GO" id="GO:0000155">
    <property type="term" value="F:phosphorelay sensor kinase activity"/>
    <property type="evidence" value="ECO:0007669"/>
    <property type="project" value="InterPro"/>
</dbReference>
<comment type="subcellular location">
    <subcellularLocation>
        <location evidence="2">Cell inner membrane</location>
        <topology evidence="2">Multi-pass membrane protein</topology>
    </subcellularLocation>
</comment>
<dbReference type="PROSITE" id="PS50109">
    <property type="entry name" value="HIS_KIN"/>
    <property type="match status" value="1"/>
</dbReference>
<dbReference type="InterPro" id="IPR003661">
    <property type="entry name" value="HisK_dim/P_dom"/>
</dbReference>
<dbReference type="Gene3D" id="1.10.287.130">
    <property type="match status" value="1"/>
</dbReference>
<dbReference type="GO" id="GO:0005524">
    <property type="term" value="F:ATP binding"/>
    <property type="evidence" value="ECO:0007669"/>
    <property type="project" value="UniProtKB-KW"/>
</dbReference>
<dbReference type="EMBL" id="CP003130">
    <property type="protein sequence ID" value="AEU35858.1"/>
    <property type="molecule type" value="Genomic_DNA"/>
</dbReference>
<dbReference type="STRING" id="682795.AciX8_1517"/>
<evidence type="ECO:0000256" key="7">
    <source>
        <dbReference type="ARBA" id="ARBA00022679"/>
    </source>
</evidence>
<evidence type="ECO:0000256" key="2">
    <source>
        <dbReference type="ARBA" id="ARBA00004429"/>
    </source>
</evidence>
<keyword evidence="19" id="KW-1185">Reference proteome</keyword>
<evidence type="ECO:0000256" key="11">
    <source>
        <dbReference type="ARBA" id="ARBA00022840"/>
    </source>
</evidence>
<evidence type="ECO:0000256" key="12">
    <source>
        <dbReference type="ARBA" id="ARBA00022989"/>
    </source>
</evidence>
<dbReference type="Pfam" id="PF02518">
    <property type="entry name" value="HATPase_c"/>
    <property type="match status" value="1"/>
</dbReference>
<dbReference type="InterPro" id="IPR003594">
    <property type="entry name" value="HATPase_dom"/>
</dbReference>
<feature type="transmembrane region" description="Helical" evidence="15">
    <location>
        <begin position="20"/>
        <end position="42"/>
    </location>
</feature>
<feature type="domain" description="HAMP" evidence="17">
    <location>
        <begin position="181"/>
        <end position="233"/>
    </location>
</feature>
<keyword evidence="10 18" id="KW-0418">Kinase</keyword>
<evidence type="ECO:0000256" key="5">
    <source>
        <dbReference type="ARBA" id="ARBA00022519"/>
    </source>
</evidence>
<keyword evidence="13" id="KW-0902">Two-component regulatory system</keyword>
<dbReference type="OrthoDB" id="9813151at2"/>
<evidence type="ECO:0000313" key="18">
    <source>
        <dbReference type="EMBL" id="AEU35858.1"/>
    </source>
</evidence>
<dbReference type="SMART" id="SM00388">
    <property type="entry name" value="HisKA"/>
    <property type="match status" value="1"/>
</dbReference>